<dbReference type="AlphaFoldDB" id="A0A1Y2E7I8"/>
<feature type="signal peptide" evidence="1">
    <location>
        <begin position="1"/>
        <end position="15"/>
    </location>
</feature>
<name>A0A1Y2E7I8_9PEZI</name>
<dbReference type="GeneID" id="63771756"/>
<comment type="caution">
    <text evidence="2">The sequence shown here is derived from an EMBL/GenBank/DDBJ whole genome shotgun (WGS) entry which is preliminary data.</text>
</comment>
<dbReference type="OrthoDB" id="3679184at2759"/>
<keyword evidence="1" id="KW-0732">Signal</keyword>
<reference evidence="2 3" key="1">
    <citation type="submission" date="2016-07" db="EMBL/GenBank/DDBJ databases">
        <title>Pervasive Adenine N6-methylation of Active Genes in Fungi.</title>
        <authorList>
            <consortium name="DOE Joint Genome Institute"/>
            <person name="Mondo S.J."/>
            <person name="Dannebaum R.O."/>
            <person name="Kuo R.C."/>
            <person name="Labutti K."/>
            <person name="Haridas S."/>
            <person name="Kuo A."/>
            <person name="Salamov A."/>
            <person name="Ahrendt S.R."/>
            <person name="Lipzen A."/>
            <person name="Sullivan W."/>
            <person name="Andreopoulos W.B."/>
            <person name="Clum A."/>
            <person name="Lindquist E."/>
            <person name="Daum C."/>
            <person name="Ramamoorthy G.K."/>
            <person name="Gryganskyi A."/>
            <person name="Culley D."/>
            <person name="Magnuson J.K."/>
            <person name="James T.Y."/>
            <person name="O'Malley M.A."/>
            <person name="Stajich J.E."/>
            <person name="Spatafora J.W."/>
            <person name="Visel A."/>
            <person name="Grigoriev I.V."/>
        </authorList>
    </citation>
    <scope>NUCLEOTIDE SEQUENCE [LARGE SCALE GENOMIC DNA]</scope>
    <source>
        <strain evidence="2 3">CBS 129021</strain>
    </source>
</reference>
<dbReference type="Proteomes" id="UP000193689">
    <property type="component" value="Unassembled WGS sequence"/>
</dbReference>
<accession>A0A1Y2E7I8</accession>
<dbReference type="RefSeq" id="XP_040718152.1">
    <property type="nucleotide sequence ID" value="XM_040855544.1"/>
</dbReference>
<feature type="chain" id="PRO_5012914813" description="Hypersensitive response-inducing protein" evidence="1">
    <location>
        <begin position="16"/>
        <end position="150"/>
    </location>
</feature>
<gene>
    <name evidence="2" type="ORF">BCR38DRAFT_337589</name>
</gene>
<proteinExistence type="predicted"/>
<evidence type="ECO:0000313" key="3">
    <source>
        <dbReference type="Proteomes" id="UP000193689"/>
    </source>
</evidence>
<evidence type="ECO:0000313" key="2">
    <source>
        <dbReference type="EMBL" id="ORY67528.1"/>
    </source>
</evidence>
<evidence type="ECO:0008006" key="4">
    <source>
        <dbReference type="Google" id="ProtNLM"/>
    </source>
</evidence>
<sequence length="150" mass="16014">MQFSIILALAASASAATLQRRQAQTYPIADFSADCIPHSNYCSHSYNFTVNSDPSLSPSHCSAFVQGPDQLPAVEEGTCSDNVGYTWSIEPTSDGGLDFAIWYAFNARSNITYCASIPASQITTETDGTANTQHYTGPKNLTASISECPA</sequence>
<dbReference type="EMBL" id="MCFJ01000004">
    <property type="protein sequence ID" value="ORY67528.1"/>
    <property type="molecule type" value="Genomic_DNA"/>
</dbReference>
<evidence type="ECO:0000256" key="1">
    <source>
        <dbReference type="SAM" id="SignalP"/>
    </source>
</evidence>
<keyword evidence="3" id="KW-1185">Reference proteome</keyword>
<protein>
    <recommendedName>
        <fullName evidence="4">Hypersensitive response-inducing protein</fullName>
    </recommendedName>
</protein>
<dbReference type="InParanoid" id="A0A1Y2E7I8"/>
<organism evidence="2 3">
    <name type="scientific">Pseudomassariella vexata</name>
    <dbReference type="NCBI Taxonomy" id="1141098"/>
    <lineage>
        <taxon>Eukaryota</taxon>
        <taxon>Fungi</taxon>
        <taxon>Dikarya</taxon>
        <taxon>Ascomycota</taxon>
        <taxon>Pezizomycotina</taxon>
        <taxon>Sordariomycetes</taxon>
        <taxon>Xylariomycetidae</taxon>
        <taxon>Amphisphaeriales</taxon>
        <taxon>Pseudomassariaceae</taxon>
        <taxon>Pseudomassariella</taxon>
    </lineage>
</organism>